<feature type="region of interest" description="Disordered" evidence="1">
    <location>
        <begin position="348"/>
        <end position="387"/>
    </location>
</feature>
<evidence type="ECO:0000256" key="2">
    <source>
        <dbReference type="SAM" id="SignalP"/>
    </source>
</evidence>
<keyword evidence="2" id="KW-0732">Signal</keyword>
<evidence type="ECO:0008006" key="5">
    <source>
        <dbReference type="Google" id="ProtNLM"/>
    </source>
</evidence>
<dbReference type="AlphaFoldDB" id="A0A066VR51"/>
<feature type="compositionally biased region" description="Basic and acidic residues" evidence="1">
    <location>
        <begin position="530"/>
        <end position="541"/>
    </location>
</feature>
<sequence>MKLFFLLWMLAARDQAACRLFASFLHPLIRPYEPVFDLAFASCRDAGSLIRFVSTLSLSRVFAALESLWSAFSKHSNNPVGVKVHQAGPAAKVKSRLIPPPASTRRSPVSSGQRGSTSGPGGGESGLAASSRPNHAEKSLRPSSSQSLRAVQAGGSVVPHPRLLSSAHLAHMPLQQDDRTKYAQLQGLPAPPSVIKAPAAQGSSPSPLGLRNYAFIPPVSIPRHEGPIANDVKLSTAKSVRTATKPNAVQVLAQHSLVSRGGSEMDYAQVDTSTSVDPLSSIWSPHMPGFLKKTPTAPSVLRQHNSAERVHQDAEGDEEDLEGRKSVAPEAEMYLATIHMDDTFAHTTVRKRSRVSSQYTSKVKRVASSNKKRKGHPTPPEDNAAPAAVDVHGYITVSESDATASTSEETSTRQPARSKKGRKTNSAADAASSSKKRGGATGKSRAEAKSVAGGDFNSKEAEESTPRAKSNGIFRSTGSSSRQRTTSVTQPHASVGKNGSTVRKTGIRALTFARNRNPSMPALGQAWAAQREEAAQQKDTDVEMTSAGKKESTTRRRKLPSSSSLALAPAAESRAGQHGTTRTLRSSKSMAGL</sequence>
<feature type="compositionally biased region" description="Low complexity" evidence="1">
    <location>
        <begin position="560"/>
        <end position="574"/>
    </location>
</feature>
<dbReference type="EMBL" id="JMSN01000057">
    <property type="protein sequence ID" value="KDN43921.1"/>
    <property type="molecule type" value="Genomic_DNA"/>
</dbReference>
<feature type="region of interest" description="Disordered" evidence="1">
    <location>
        <begin position="399"/>
        <end position="502"/>
    </location>
</feature>
<evidence type="ECO:0000313" key="3">
    <source>
        <dbReference type="EMBL" id="KDN43921.1"/>
    </source>
</evidence>
<dbReference type="Proteomes" id="UP000027361">
    <property type="component" value="Unassembled WGS sequence"/>
</dbReference>
<feature type="compositionally biased region" description="Polar residues" evidence="1">
    <location>
        <begin position="578"/>
        <end position="593"/>
    </location>
</feature>
<keyword evidence="4" id="KW-1185">Reference proteome</keyword>
<name>A0A066VR51_TILAU</name>
<evidence type="ECO:0000313" key="4">
    <source>
        <dbReference type="Proteomes" id="UP000027361"/>
    </source>
</evidence>
<feature type="region of interest" description="Disordered" evidence="1">
    <location>
        <begin position="295"/>
        <end position="324"/>
    </location>
</feature>
<protein>
    <recommendedName>
        <fullName evidence="5">DNA replication regulator Sld3 C-terminal domain-containing protein</fullName>
    </recommendedName>
</protein>
<feature type="compositionally biased region" description="Basic and acidic residues" evidence="1">
    <location>
        <begin position="305"/>
        <end position="314"/>
    </location>
</feature>
<feature type="compositionally biased region" description="Low complexity" evidence="1">
    <location>
        <begin position="475"/>
        <end position="487"/>
    </location>
</feature>
<feature type="region of interest" description="Disordered" evidence="1">
    <location>
        <begin position="528"/>
        <end position="593"/>
    </location>
</feature>
<reference evidence="3 4" key="1">
    <citation type="submission" date="2014-05" db="EMBL/GenBank/DDBJ databases">
        <title>Draft genome sequence of a rare smut relative, Tilletiaria anomala UBC 951.</title>
        <authorList>
            <consortium name="DOE Joint Genome Institute"/>
            <person name="Toome M."/>
            <person name="Kuo A."/>
            <person name="Henrissat B."/>
            <person name="Lipzen A."/>
            <person name="Tritt A."/>
            <person name="Yoshinaga Y."/>
            <person name="Zane M."/>
            <person name="Barry K."/>
            <person name="Grigoriev I.V."/>
            <person name="Spatafora J.W."/>
            <person name="Aimea M.C."/>
        </authorList>
    </citation>
    <scope>NUCLEOTIDE SEQUENCE [LARGE SCALE GENOMIC DNA]</scope>
    <source>
        <strain evidence="3 4">UBC 951</strain>
    </source>
</reference>
<feature type="chain" id="PRO_5001628348" description="DNA replication regulator Sld3 C-terminal domain-containing protein" evidence="2">
    <location>
        <begin position="19"/>
        <end position="593"/>
    </location>
</feature>
<feature type="compositionally biased region" description="Basic residues" evidence="1">
    <location>
        <begin position="362"/>
        <end position="376"/>
    </location>
</feature>
<feature type="region of interest" description="Disordered" evidence="1">
    <location>
        <begin position="85"/>
        <end position="156"/>
    </location>
</feature>
<dbReference type="RefSeq" id="XP_013242542.1">
    <property type="nucleotide sequence ID" value="XM_013387088.1"/>
</dbReference>
<dbReference type="GeneID" id="25261576"/>
<evidence type="ECO:0000256" key="1">
    <source>
        <dbReference type="SAM" id="MobiDB-lite"/>
    </source>
</evidence>
<feature type="signal peptide" evidence="2">
    <location>
        <begin position="1"/>
        <end position="18"/>
    </location>
</feature>
<accession>A0A066VR51</accession>
<dbReference type="InParanoid" id="A0A066VR51"/>
<dbReference type="HOGENOM" id="CLU_460181_0_0_1"/>
<gene>
    <name evidence="3" type="ORF">K437DRAFT_145371</name>
</gene>
<organism evidence="3 4">
    <name type="scientific">Tilletiaria anomala (strain ATCC 24038 / CBS 436.72 / UBC 951)</name>
    <dbReference type="NCBI Taxonomy" id="1037660"/>
    <lineage>
        <taxon>Eukaryota</taxon>
        <taxon>Fungi</taxon>
        <taxon>Dikarya</taxon>
        <taxon>Basidiomycota</taxon>
        <taxon>Ustilaginomycotina</taxon>
        <taxon>Exobasidiomycetes</taxon>
        <taxon>Georgefischeriales</taxon>
        <taxon>Tilletiariaceae</taxon>
        <taxon>Tilletiaria</taxon>
    </lineage>
</organism>
<feature type="compositionally biased region" description="Polar residues" evidence="1">
    <location>
        <begin position="488"/>
        <end position="502"/>
    </location>
</feature>
<comment type="caution">
    <text evidence="3">The sequence shown here is derived from an EMBL/GenBank/DDBJ whole genome shotgun (WGS) entry which is preliminary data.</text>
</comment>
<feature type="compositionally biased region" description="Basic and acidic residues" evidence="1">
    <location>
        <begin position="457"/>
        <end position="466"/>
    </location>
</feature>
<proteinExistence type="predicted"/>
<feature type="compositionally biased region" description="Low complexity" evidence="1">
    <location>
        <begin position="399"/>
        <end position="409"/>
    </location>
</feature>